<accession>A0A1D2NM72</accession>
<feature type="compositionally biased region" description="Low complexity" evidence="8">
    <location>
        <begin position="833"/>
        <end position="858"/>
    </location>
</feature>
<dbReference type="GO" id="GO:0005615">
    <property type="term" value="C:extracellular space"/>
    <property type="evidence" value="ECO:0007669"/>
    <property type="project" value="TreeGrafter"/>
</dbReference>
<dbReference type="PANTHER" id="PTHR46526:SF1">
    <property type="entry name" value="CHORDIN"/>
    <property type="match status" value="1"/>
</dbReference>
<comment type="similarity">
    <text evidence="2">Belongs to the chordin family.</text>
</comment>
<keyword evidence="4" id="KW-0964">Secreted</keyword>
<evidence type="ECO:0000256" key="3">
    <source>
        <dbReference type="ARBA" id="ARBA00022473"/>
    </source>
</evidence>
<dbReference type="GO" id="GO:0009953">
    <property type="term" value="P:dorsal/ventral pattern formation"/>
    <property type="evidence" value="ECO:0007669"/>
    <property type="project" value="TreeGrafter"/>
</dbReference>
<evidence type="ECO:0000256" key="5">
    <source>
        <dbReference type="ARBA" id="ARBA00022737"/>
    </source>
</evidence>
<dbReference type="SMART" id="SM00754">
    <property type="entry name" value="CHRD"/>
    <property type="match status" value="1"/>
</dbReference>
<proteinExistence type="inferred from homology"/>
<dbReference type="PROSITE" id="PS50933">
    <property type="entry name" value="CHRD"/>
    <property type="match status" value="2"/>
</dbReference>
<dbReference type="InterPro" id="IPR016353">
    <property type="entry name" value="Chordin"/>
</dbReference>
<evidence type="ECO:0000259" key="9">
    <source>
        <dbReference type="PROSITE" id="PS50184"/>
    </source>
</evidence>
<keyword evidence="3 7" id="KW-0217">Developmental protein</keyword>
<feature type="domain" description="VWFC" evidence="9">
    <location>
        <begin position="767"/>
        <end position="831"/>
    </location>
</feature>
<dbReference type="PANTHER" id="PTHR46526">
    <property type="entry name" value="CHORDIN"/>
    <property type="match status" value="1"/>
</dbReference>
<evidence type="ECO:0000313" key="12">
    <source>
        <dbReference type="Proteomes" id="UP000094527"/>
    </source>
</evidence>
<dbReference type="STRING" id="48709.A0A1D2NM72"/>
<feature type="domain" description="CHRD" evidence="10">
    <location>
        <begin position="210"/>
        <end position="329"/>
    </location>
</feature>
<keyword evidence="5" id="KW-0677">Repeat</keyword>
<evidence type="ECO:0000256" key="7">
    <source>
        <dbReference type="PROSITE-ProRule" id="PRU00230"/>
    </source>
</evidence>
<dbReference type="SMART" id="SM00214">
    <property type="entry name" value="VWC"/>
    <property type="match status" value="3"/>
</dbReference>
<feature type="domain" description="CHRD" evidence="10">
    <location>
        <begin position="77"/>
        <end position="208"/>
    </location>
</feature>
<dbReference type="GO" id="GO:0048731">
    <property type="term" value="P:system development"/>
    <property type="evidence" value="ECO:0007669"/>
    <property type="project" value="UniProtKB-ARBA"/>
</dbReference>
<dbReference type="SUPFAM" id="SSF57603">
    <property type="entry name" value="FnI-like domain"/>
    <property type="match status" value="3"/>
</dbReference>
<evidence type="ECO:0000313" key="11">
    <source>
        <dbReference type="EMBL" id="ODN06036.1"/>
    </source>
</evidence>
<evidence type="ECO:0000256" key="4">
    <source>
        <dbReference type="ARBA" id="ARBA00022525"/>
    </source>
</evidence>
<dbReference type="InterPro" id="IPR052278">
    <property type="entry name" value="Chordin-like_regulators"/>
</dbReference>
<dbReference type="GO" id="GO:0036122">
    <property type="term" value="F:BMP binding"/>
    <property type="evidence" value="ECO:0007669"/>
    <property type="project" value="TreeGrafter"/>
</dbReference>
<dbReference type="PIRSF" id="PIRSF002496">
    <property type="entry name" value="Chordin"/>
    <property type="match status" value="1"/>
</dbReference>
<dbReference type="OMA" id="TGRFTFH"/>
<feature type="compositionally biased region" description="Basic residues" evidence="8">
    <location>
        <begin position="859"/>
        <end position="875"/>
    </location>
</feature>
<dbReference type="PROSITE" id="PS01208">
    <property type="entry name" value="VWFC_1"/>
    <property type="match status" value="2"/>
</dbReference>
<evidence type="ECO:0000256" key="6">
    <source>
        <dbReference type="ARBA" id="ARBA00023180"/>
    </source>
</evidence>
<sequence length="875" mass="96467">MAAAVLGPNTSEVQKKRRIVGRIRCKNVKSDCPKVDCNDAISLPGQCCKICPEVYRNGTDKGNSDGFSEDDDKSDMNNKEYAALLTPRSSSMIKSSTGLGEPMQAGLAAGRFMFLHKSLHYSFVHNDDMPRPKYVQFVDSEGNVVEEQEVTINNYQQETRKICGVWRKIPRVYRKLLKEEKLHAALVTEKVGSDNDRFLGGRVAKQKYVSSEMYSSLLEPSTQVESGGMAVITVSPSTGSIYLNLMFNGDFDEERDIAIAVRIADASGSGVEETVTIPKISYDTNSIEVRSILELEQLQSLSRGTLFIVVYSPKNPDFKLIGFIQARTTCDIFDTVLEPEDSQAVPGGLAWVYPLPDGSWSYNIQLAPEHQPQSVKIETGRKVLEDLQFKTLGSNMTRQIVSGMGPRHYQLLYEENIYLSIVTDKSNLRGRLSYRIFGDSQLSDAPMMLESNTKVAADLRTQGLIWIGVDHDCGLNYQLTLSQRPQSDLMRLEIMETLGLSSKGLPVKSYVLDNFEASEHEGIYNDFSKFTFAHLKAGDAMFKVVRVNDSSLLASSVIKNVRVPTSCLPTAVIDNIVNPDYSLDLAEDDASAPVANGKCFYDGKMRDEYSQWTPVNDTCSICNCYKGQAKCESVICPALGCSNPVLLTGECCRSCLSTERSSTNRGQGCNVEGDRFHPAGSSWHPYMPPNGFMVCTTCTCRSDTLSVECTRQKCPALDCAPEVAVFPKPLSCCKVCPPKKEIDPDTINDAVAQQKLGPSESEILAAGGCKFRDELHENGAEWNHRIEPFGYIPCVSCTCTSGDTKCGRKKCPTLTCDVKVQIPGECCEKCGTSSESPPSHMSRPSPYSSKSASSSPLSRYRKPPSKHRTKTAHSQ</sequence>
<reference evidence="11 12" key="1">
    <citation type="journal article" date="2016" name="Genome Biol. Evol.">
        <title>Gene Family Evolution Reflects Adaptation to Soil Environmental Stressors in the Genome of the Collembolan Orchesella cincta.</title>
        <authorList>
            <person name="Faddeeva-Vakhrusheva A."/>
            <person name="Derks M.F."/>
            <person name="Anvar S.Y."/>
            <person name="Agamennone V."/>
            <person name="Suring W."/>
            <person name="Smit S."/>
            <person name="van Straalen N.M."/>
            <person name="Roelofs D."/>
        </authorList>
    </citation>
    <scope>NUCLEOTIDE SEQUENCE [LARGE SCALE GENOMIC DNA]</scope>
    <source>
        <tissue evidence="11">Mixed pool</tissue>
    </source>
</reference>
<dbReference type="AlphaFoldDB" id="A0A1D2NM72"/>
<dbReference type="EMBL" id="LJIJ01000011">
    <property type="protein sequence ID" value="ODN06036.1"/>
    <property type="molecule type" value="Genomic_DNA"/>
</dbReference>
<keyword evidence="12" id="KW-1185">Reference proteome</keyword>
<dbReference type="InterPro" id="IPR001007">
    <property type="entry name" value="VWF_dom"/>
</dbReference>
<comment type="caution">
    <text evidence="11">The sequence shown here is derived from an EMBL/GenBank/DDBJ whole genome shotgun (WGS) entry which is preliminary data.</text>
</comment>
<evidence type="ECO:0000259" key="10">
    <source>
        <dbReference type="PROSITE" id="PS50933"/>
    </source>
</evidence>
<dbReference type="Proteomes" id="UP000094527">
    <property type="component" value="Unassembled WGS sequence"/>
</dbReference>
<dbReference type="OrthoDB" id="9829321at2759"/>
<feature type="region of interest" description="Disordered" evidence="8">
    <location>
        <begin position="830"/>
        <end position="875"/>
    </location>
</feature>
<dbReference type="GO" id="GO:0030514">
    <property type="term" value="P:negative regulation of BMP signaling pathway"/>
    <property type="evidence" value="ECO:0007669"/>
    <property type="project" value="TreeGrafter"/>
</dbReference>
<protein>
    <submittedName>
        <fullName evidence="11">Dorsal-ventral patterning protein Sog</fullName>
    </submittedName>
</protein>
<organism evidence="11 12">
    <name type="scientific">Orchesella cincta</name>
    <name type="common">Springtail</name>
    <name type="synonym">Podura cincta</name>
    <dbReference type="NCBI Taxonomy" id="48709"/>
    <lineage>
        <taxon>Eukaryota</taxon>
        <taxon>Metazoa</taxon>
        <taxon>Ecdysozoa</taxon>
        <taxon>Arthropoda</taxon>
        <taxon>Hexapoda</taxon>
        <taxon>Collembola</taxon>
        <taxon>Entomobryomorpha</taxon>
        <taxon>Entomobryoidea</taxon>
        <taxon>Orchesellidae</taxon>
        <taxon>Orchesellinae</taxon>
        <taxon>Orchesella</taxon>
    </lineage>
</organism>
<evidence type="ECO:0000256" key="8">
    <source>
        <dbReference type="SAM" id="MobiDB-lite"/>
    </source>
</evidence>
<dbReference type="Pfam" id="PF00093">
    <property type="entry name" value="VWC"/>
    <property type="match status" value="3"/>
</dbReference>
<keyword evidence="6" id="KW-0325">Glycoprotein</keyword>
<dbReference type="PROSITE" id="PS50184">
    <property type="entry name" value="VWFC_2"/>
    <property type="match status" value="2"/>
</dbReference>
<name>A0A1D2NM72_ORCCI</name>
<dbReference type="Gene3D" id="6.20.200.20">
    <property type="match status" value="3"/>
</dbReference>
<gene>
    <name evidence="11" type="ORF">Ocin01_00594</name>
</gene>
<evidence type="ECO:0000256" key="2">
    <source>
        <dbReference type="ARBA" id="ARBA00007156"/>
    </source>
</evidence>
<dbReference type="InterPro" id="IPR010895">
    <property type="entry name" value="CHRD"/>
</dbReference>
<evidence type="ECO:0000256" key="1">
    <source>
        <dbReference type="ARBA" id="ARBA00004613"/>
    </source>
</evidence>
<comment type="subcellular location">
    <subcellularLocation>
        <location evidence="1">Secreted</location>
    </subcellularLocation>
</comment>
<feature type="domain" description="VWFC" evidence="9">
    <location>
        <begin position="597"/>
        <end position="656"/>
    </location>
</feature>